<feature type="chain" id="PRO_5021981549" evidence="1">
    <location>
        <begin position="24"/>
        <end position="183"/>
    </location>
</feature>
<feature type="signal peptide" evidence="1">
    <location>
        <begin position="1"/>
        <end position="23"/>
    </location>
</feature>
<gene>
    <name evidence="2" type="ORF">IP91_00278</name>
</gene>
<comment type="caution">
    <text evidence="2">The sequence shown here is derived from an EMBL/GenBank/DDBJ whole genome shotgun (WGS) entry which is preliminary data.</text>
</comment>
<evidence type="ECO:0000256" key="1">
    <source>
        <dbReference type="SAM" id="SignalP"/>
    </source>
</evidence>
<accession>A0A562RJF5</accession>
<evidence type="ECO:0000313" key="3">
    <source>
        <dbReference type="Proteomes" id="UP000318431"/>
    </source>
</evidence>
<dbReference type="AlphaFoldDB" id="A0A562RJF5"/>
<dbReference type="RefSeq" id="WP_145646980.1">
    <property type="nucleotide sequence ID" value="NZ_VLLB01000001.1"/>
</dbReference>
<dbReference type="OrthoDB" id="8755081at2"/>
<keyword evidence="3" id="KW-1185">Reference proteome</keyword>
<name>A0A562RJF5_9BURK</name>
<dbReference type="EMBL" id="VLLB01000001">
    <property type="protein sequence ID" value="TWI69212.1"/>
    <property type="molecule type" value="Genomic_DNA"/>
</dbReference>
<protein>
    <submittedName>
        <fullName evidence="2">Uncharacterized protein</fullName>
    </submittedName>
</protein>
<dbReference type="Proteomes" id="UP000318431">
    <property type="component" value="Unassembled WGS sequence"/>
</dbReference>
<proteinExistence type="predicted"/>
<keyword evidence="1" id="KW-0732">Signal</keyword>
<evidence type="ECO:0000313" key="2">
    <source>
        <dbReference type="EMBL" id="TWI69212.1"/>
    </source>
</evidence>
<sequence length="183" mass="20842">MQINPHYLSIFAAALAFSSAASAAQVSVGALEGEYDLATSNTVPASNWGYTKGRISVRKLDDQHVVILMACGWKREPKAQCSDFYFAQGRDGGVYLQDMNTDWMRLYFDPASRKLTIISRGFDAKGSVRRDVFAPTTAPLTDPDLVRRLKREEKLYKDKENVRVFGPYTRWEYKNNRIEFQNP</sequence>
<reference evidence="2 3" key="1">
    <citation type="journal article" date="2015" name="Stand. Genomic Sci.">
        <title>Genomic Encyclopedia of Bacterial and Archaeal Type Strains, Phase III: the genomes of soil and plant-associated and newly described type strains.</title>
        <authorList>
            <person name="Whitman W.B."/>
            <person name="Woyke T."/>
            <person name="Klenk H.P."/>
            <person name="Zhou Y."/>
            <person name="Lilburn T.G."/>
            <person name="Beck B.J."/>
            <person name="De Vos P."/>
            <person name="Vandamme P."/>
            <person name="Eisen J.A."/>
            <person name="Garrity G."/>
            <person name="Hugenholtz P."/>
            <person name="Kyrpides N.C."/>
        </authorList>
    </citation>
    <scope>NUCLEOTIDE SEQUENCE [LARGE SCALE GENOMIC DNA]</scope>
    <source>
        <strain evidence="2 3">CGMCC 1.10822</strain>
    </source>
</reference>
<organism evidence="2 3">
    <name type="scientific">Pseudoduganella lurida</name>
    <dbReference type="NCBI Taxonomy" id="1036180"/>
    <lineage>
        <taxon>Bacteria</taxon>
        <taxon>Pseudomonadati</taxon>
        <taxon>Pseudomonadota</taxon>
        <taxon>Betaproteobacteria</taxon>
        <taxon>Burkholderiales</taxon>
        <taxon>Oxalobacteraceae</taxon>
        <taxon>Telluria group</taxon>
        <taxon>Pseudoduganella</taxon>
    </lineage>
</organism>